<sequence>MSPFLDILLPRYLKTSTSLRVWSFSVMFLDGQFTNMTSVFWTLTLSPKDFAATANALTRDCSSSGVLAKSAASSANMSSLIWVVLTLEVDFSPLLLNMFESLRYVKFIPPTSDSLALFIMAWMYSRKRAGAKTHPCFTPVRTSNDTELSPSMRTDDVVFWCRSFRIESILGGHFMCSRILNNASL</sequence>
<dbReference type="EMBL" id="HBUF01033238">
    <property type="protein sequence ID" value="CAG6615550.1"/>
    <property type="molecule type" value="Transcribed_RNA"/>
</dbReference>
<dbReference type="AlphaFoldDB" id="A0A8D8LRV0"/>
<accession>A0A8D8LRV0</accession>
<organism evidence="1">
    <name type="scientific">Cacopsylla melanoneura</name>
    <dbReference type="NCBI Taxonomy" id="428564"/>
    <lineage>
        <taxon>Eukaryota</taxon>
        <taxon>Metazoa</taxon>
        <taxon>Ecdysozoa</taxon>
        <taxon>Arthropoda</taxon>
        <taxon>Hexapoda</taxon>
        <taxon>Insecta</taxon>
        <taxon>Pterygota</taxon>
        <taxon>Neoptera</taxon>
        <taxon>Paraneoptera</taxon>
        <taxon>Hemiptera</taxon>
        <taxon>Sternorrhyncha</taxon>
        <taxon>Psylloidea</taxon>
        <taxon>Psyllidae</taxon>
        <taxon>Psyllinae</taxon>
        <taxon>Cacopsylla</taxon>
    </lineage>
</organism>
<proteinExistence type="predicted"/>
<reference evidence="1" key="1">
    <citation type="submission" date="2021-05" db="EMBL/GenBank/DDBJ databases">
        <authorList>
            <person name="Alioto T."/>
            <person name="Alioto T."/>
            <person name="Gomez Garrido J."/>
        </authorList>
    </citation>
    <scope>NUCLEOTIDE SEQUENCE</scope>
</reference>
<dbReference type="EMBL" id="HBUF01033237">
    <property type="protein sequence ID" value="CAG6615545.1"/>
    <property type="molecule type" value="Transcribed_RNA"/>
</dbReference>
<name>A0A8D8LRV0_9HEMI</name>
<evidence type="ECO:0000313" key="1">
    <source>
        <dbReference type="EMBL" id="CAG6615545.1"/>
    </source>
</evidence>
<protein>
    <submittedName>
        <fullName evidence="1">Uncharacterized protein</fullName>
    </submittedName>
</protein>